<feature type="domain" description="Chromosome segregation protein Spc25 C-terminal" evidence="11">
    <location>
        <begin position="176"/>
        <end position="245"/>
    </location>
</feature>
<dbReference type="Proteomes" id="UP000018144">
    <property type="component" value="Unassembled WGS sequence"/>
</dbReference>
<evidence type="ECO:0000313" key="13">
    <source>
        <dbReference type="Proteomes" id="UP000018144"/>
    </source>
</evidence>
<evidence type="ECO:0000313" key="12">
    <source>
        <dbReference type="EMBL" id="CCX34933.1"/>
    </source>
</evidence>
<dbReference type="GO" id="GO:0051301">
    <property type="term" value="P:cell division"/>
    <property type="evidence" value="ECO:0007669"/>
    <property type="project" value="UniProtKB-UniRule"/>
</dbReference>
<evidence type="ECO:0000256" key="6">
    <source>
        <dbReference type="ARBA" id="ARBA00023054"/>
    </source>
</evidence>
<dbReference type="GO" id="GO:0031262">
    <property type="term" value="C:Ndc80 complex"/>
    <property type="evidence" value="ECO:0007669"/>
    <property type="project" value="InterPro"/>
</dbReference>
<evidence type="ECO:0000256" key="7">
    <source>
        <dbReference type="ARBA" id="ARBA00023306"/>
    </source>
</evidence>
<dbReference type="InterPro" id="IPR045143">
    <property type="entry name" value="Spc25"/>
</dbReference>
<dbReference type="STRING" id="1076935.U4LYK3"/>
<evidence type="ECO:0000256" key="1">
    <source>
        <dbReference type="ARBA" id="ARBA00006379"/>
    </source>
</evidence>
<keyword evidence="9" id="KW-0539">Nucleus</keyword>
<dbReference type="CDD" id="cd23784">
    <property type="entry name" value="RWD_Spc25"/>
    <property type="match status" value="1"/>
</dbReference>
<dbReference type="AlphaFoldDB" id="U4LYK3"/>
<dbReference type="FunFam" id="3.30.457.50:FF:000001">
    <property type="entry name" value="Probable kinetochore protein spc25"/>
    <property type="match status" value="1"/>
</dbReference>
<evidence type="ECO:0000256" key="4">
    <source>
        <dbReference type="ARBA" id="ARBA00022776"/>
    </source>
</evidence>
<reference evidence="12 13" key="1">
    <citation type="journal article" date="2013" name="PLoS Genet.">
        <title>The genome and development-dependent transcriptomes of Pyronema confluens: a window into fungal evolution.</title>
        <authorList>
            <person name="Traeger S."/>
            <person name="Altegoer F."/>
            <person name="Freitag M."/>
            <person name="Gabaldon T."/>
            <person name="Kempken F."/>
            <person name="Kumar A."/>
            <person name="Marcet-Houben M."/>
            <person name="Poggeler S."/>
            <person name="Stajich J.E."/>
            <person name="Nowrousian M."/>
        </authorList>
    </citation>
    <scope>NUCLEOTIDE SEQUENCE [LARGE SCALE GENOMIC DNA]</scope>
    <source>
        <strain evidence="13">CBS 100304</strain>
        <tissue evidence="12">Vegetative mycelium</tissue>
    </source>
</reference>
<dbReference type="OMA" id="HEDQRMK"/>
<organism evidence="12 13">
    <name type="scientific">Pyronema omphalodes (strain CBS 100304)</name>
    <name type="common">Pyronema confluens</name>
    <dbReference type="NCBI Taxonomy" id="1076935"/>
    <lineage>
        <taxon>Eukaryota</taxon>
        <taxon>Fungi</taxon>
        <taxon>Dikarya</taxon>
        <taxon>Ascomycota</taxon>
        <taxon>Pezizomycotina</taxon>
        <taxon>Pezizomycetes</taxon>
        <taxon>Pezizales</taxon>
        <taxon>Pyronemataceae</taxon>
        <taxon>Pyronema</taxon>
    </lineage>
</organism>
<accession>U4LYK3</accession>
<dbReference type="OrthoDB" id="4056921at2759"/>
<name>U4LYK3_PYROM</name>
<comment type="subunit">
    <text evidence="9">Component of the NDC80 complex.</text>
</comment>
<keyword evidence="7 9" id="KW-0131">Cell cycle</keyword>
<keyword evidence="2 9" id="KW-0158">Chromosome</keyword>
<keyword evidence="13" id="KW-1185">Reference proteome</keyword>
<evidence type="ECO:0000256" key="5">
    <source>
        <dbReference type="ARBA" id="ARBA00022838"/>
    </source>
</evidence>
<keyword evidence="5 9" id="KW-0995">Kinetochore</keyword>
<evidence type="ECO:0000256" key="9">
    <source>
        <dbReference type="RuleBase" id="RU367150"/>
    </source>
</evidence>
<dbReference type="PANTHER" id="PTHR14281:SF0">
    <property type="entry name" value="KINETOCHORE PROTEIN SPC25"/>
    <property type="match status" value="1"/>
</dbReference>
<dbReference type="GO" id="GO:0005634">
    <property type="term" value="C:nucleus"/>
    <property type="evidence" value="ECO:0007669"/>
    <property type="project" value="UniProtKB-SubCell"/>
</dbReference>
<dbReference type="EMBL" id="HF936670">
    <property type="protein sequence ID" value="CCX34933.1"/>
    <property type="molecule type" value="Genomic_DNA"/>
</dbReference>
<evidence type="ECO:0000256" key="8">
    <source>
        <dbReference type="ARBA" id="ARBA00023328"/>
    </source>
</evidence>
<evidence type="ECO:0000256" key="2">
    <source>
        <dbReference type="ARBA" id="ARBA00022454"/>
    </source>
</evidence>
<proteinExistence type="inferred from homology"/>
<comment type="similarity">
    <text evidence="1 9">Belongs to the SPC25 family.</text>
</comment>
<dbReference type="PANTHER" id="PTHR14281">
    <property type="entry name" value="KINETOCHORE PROTEIN SPC25-RELATED"/>
    <property type="match status" value="1"/>
</dbReference>
<comment type="function">
    <text evidence="9">Acts as a component of the essential kinetochore-associated NDC80 complex, which is required for chromosome segregation and spindle checkpoint activity.</text>
</comment>
<feature type="coiled-coil region" evidence="10">
    <location>
        <begin position="64"/>
        <end position="147"/>
    </location>
</feature>
<dbReference type="eggNOG" id="KOG4657">
    <property type="taxonomic scope" value="Eukaryota"/>
</dbReference>
<dbReference type="Gene3D" id="3.30.457.50">
    <property type="entry name" value="Chromosome segregation protein Spc25"/>
    <property type="match status" value="1"/>
</dbReference>
<keyword evidence="3 9" id="KW-0132">Cell division</keyword>
<dbReference type="GO" id="GO:0007059">
    <property type="term" value="P:chromosome segregation"/>
    <property type="evidence" value="ECO:0007669"/>
    <property type="project" value="InterPro"/>
</dbReference>
<sequence length="251" mass="29657">MSGTALKERLHHIRDIAENFPPNELRGADELRERMAQFTKTFEAFISNSRQSIEDEDARLVGTKAEVNERAKKMKSDLERMRMEEIELKDQTKKQAEEVKEWESTIAEMETKKKARDDRVEMLQAQIAEMKAAVEKKRAMRAAEKQQLMEQQARNKPELEFWEDHLGMKIDGAGIEDHLRITYTHVVDTDWKREFWFVVNMTSRDYEVVKCRPKLNKDELTRVVDKLNESRQFSIFLKDMRQLFKSAATVE</sequence>
<evidence type="ECO:0000256" key="10">
    <source>
        <dbReference type="SAM" id="Coils"/>
    </source>
</evidence>
<protein>
    <recommendedName>
        <fullName evidence="9">Kinetochore protein SPC25</fullName>
    </recommendedName>
</protein>
<dbReference type="InterPro" id="IPR013255">
    <property type="entry name" value="Spc25_C"/>
</dbReference>
<dbReference type="Pfam" id="PF08234">
    <property type="entry name" value="Spindle_Spc25"/>
    <property type="match status" value="1"/>
</dbReference>
<evidence type="ECO:0000256" key="3">
    <source>
        <dbReference type="ARBA" id="ARBA00022618"/>
    </source>
</evidence>
<evidence type="ECO:0000259" key="11">
    <source>
        <dbReference type="Pfam" id="PF08234"/>
    </source>
</evidence>
<gene>
    <name evidence="12" type="ORF">PCON_04609</name>
</gene>
<keyword evidence="4 9" id="KW-0498">Mitosis</keyword>
<keyword evidence="8 9" id="KW-0137">Centromere</keyword>
<keyword evidence="6 10" id="KW-0175">Coiled coil</keyword>
<comment type="subcellular location">
    <subcellularLocation>
        <location evidence="9">Nucleus</location>
    </subcellularLocation>
    <subcellularLocation>
        <location evidence="9">Chromosome</location>
        <location evidence="9">Centromere</location>
        <location evidence="9">Kinetochore</location>
    </subcellularLocation>
</comment>